<evidence type="ECO:0000256" key="1">
    <source>
        <dbReference type="SAM" id="Phobius"/>
    </source>
</evidence>
<comment type="caution">
    <text evidence="6">The sequence shown here is derived from an EMBL/GenBank/DDBJ whole genome shotgun (WGS) entry which is preliminary data.</text>
</comment>
<dbReference type="InterPro" id="IPR053156">
    <property type="entry name" value="T6SS_TssM-like"/>
</dbReference>
<feature type="transmembrane region" description="Helical" evidence="1">
    <location>
        <begin position="445"/>
        <end position="464"/>
    </location>
</feature>
<feature type="domain" description="Type VI secretion system IcmF C-terminal" evidence="2">
    <location>
        <begin position="1041"/>
        <end position="1147"/>
    </location>
</feature>
<dbReference type="PANTHER" id="PTHR36153">
    <property type="entry name" value="INNER MEMBRANE PROTEIN-RELATED"/>
    <property type="match status" value="1"/>
</dbReference>
<feature type="transmembrane region" description="Helical" evidence="1">
    <location>
        <begin position="58"/>
        <end position="77"/>
    </location>
</feature>
<feature type="domain" description="IcmF-related" evidence="3">
    <location>
        <begin position="499"/>
        <end position="812"/>
    </location>
</feature>
<gene>
    <name evidence="6" type="primary">icmF</name>
    <name evidence="6" type="ORF">CVP05_05950</name>
</gene>
<keyword evidence="1" id="KW-0472">Membrane</keyword>
<dbReference type="AlphaFoldDB" id="A0A2M8S2N9"/>
<feature type="transmembrane region" description="Helical" evidence="1">
    <location>
        <begin position="21"/>
        <end position="38"/>
    </location>
</feature>
<keyword evidence="1" id="KW-0812">Transmembrane</keyword>
<evidence type="ECO:0000259" key="5">
    <source>
        <dbReference type="Pfam" id="PF21070"/>
    </source>
</evidence>
<dbReference type="PANTHER" id="PTHR36153:SF5">
    <property type="entry name" value="EXPORTED PROTEIN"/>
    <property type="match status" value="1"/>
</dbReference>
<dbReference type="Pfam" id="PF06761">
    <property type="entry name" value="IcmF-related"/>
    <property type="match status" value="1"/>
</dbReference>
<dbReference type="RefSeq" id="WP_100288662.1">
    <property type="nucleotide sequence ID" value="NZ_PHHA01000013.1"/>
</dbReference>
<dbReference type="NCBIfam" id="TIGR03348">
    <property type="entry name" value="VI_IcmF"/>
    <property type="match status" value="1"/>
</dbReference>
<proteinExistence type="predicted"/>
<evidence type="ECO:0000259" key="2">
    <source>
        <dbReference type="Pfam" id="PF06744"/>
    </source>
</evidence>
<dbReference type="InterPro" id="IPR017731">
    <property type="entry name" value="TssM1-like"/>
</dbReference>
<sequence>MKLPLVFTTFKPILSKIKNSGISALILLWFILLIFVWWKGETFELFGYQPFHSLTSRWLTTTVLIIIAISFIGWKMIHRLKTLEARQQEDKKKQHNPIQEEIDAQRRYLDHWVNRFKRYVDHPKYEYNLPWYIMLGTTDSGKHTLLKEGGNFSELYTSENLEHHINFTVLNNENAVIICPENQLLEQIDNIENKPRLYVKLWANLLLWVREQRNRQPLNGVIITIDIHQLLIANKQQREEYIALLHNRLQDILEISQAELPVYIVMTKLDTLYGFEAVYSALTKEQREEILGVTFTKKGENWKSELSTFWQDWLKQMNNLMPDLLFQTAENKRSQIFSYIRQIATTSDILEPFFENLISNGGKSFHFLKGVYLTSATQVGKMDDVFVQSASEKYHLGVQTYPIWSVKNVQTYFCYNLFKNELFAFPNLAKESRLWRKHYQHKMKVFSIFGGIAALSLLGIWHYFYHSNYQAGINVLEQVKTFKDIKISDEIDQYGDKQLPLLNPIREATLSYGNYHDVSYLLKDMGLYQGNNIGPYVENTYLRLLQLRFIPSIMNGLLKKLNEAPEESEEKLEILRVMRMLDDKTGRDNAFVSDFMKKYWSDVFKGQKQLQSNLMSHLDYALLHTNWYAGRLAGDEQLIEAYQPYDLSVKEAQKELSHLSIYNRVYQNLKIKANSVLSAPLNYKDEIGSGFESVFIANNDELLRIPRFFTESGLLNYFIKQDSRLIDLTVMDSWVLNLKENLEYSDTDRAKISERISEQYVNDYISTWRSAINNLDIREFETLTESINALEKITGGEQTFKRALVVLSDNTRTPALPNKEGKELQDAISSLDYRLMIQIDHSFSDEKSVLKDADDKGSMLQNIYQKLSSLHRYLLSIENAPNQGKAALKAVQLRIDQHSTDPILELQQLAKTMPQPISRWLDQLAEYTWHSVLKSAIVSLEVEWNDKVVKQYKSYLQDRYPFVKNATQEVPLSEFSRFFAPNGILDSFYQTNLKPFIESDLNQISDNNTPLIREDILFQLELATKIRETFFSSGNGIGVQFAIEPLSMSSNKRRGILNLDGQIIDYSHGVKKQTNIVWPNSMNASVESKLTLVSTDKDSSPRSLSFSGPWAQIKLLRAGKVSNAKNGSFDVRYDLNGGYATYRIYIDESDNPFSWDIFSQFKLPDTLY</sequence>
<organism evidence="6 7">
    <name type="scientific">Conservatibacter flavescens</name>
    <dbReference type="NCBI Taxonomy" id="28161"/>
    <lineage>
        <taxon>Bacteria</taxon>
        <taxon>Pseudomonadati</taxon>
        <taxon>Pseudomonadota</taxon>
        <taxon>Gammaproteobacteria</taxon>
        <taxon>Pasteurellales</taxon>
        <taxon>Pasteurellaceae</taxon>
        <taxon>Conservatibacter</taxon>
    </lineage>
</organism>
<dbReference type="OrthoDB" id="9758229at2"/>
<reference evidence="6 7" key="1">
    <citation type="submission" date="2017-11" db="EMBL/GenBank/DDBJ databases">
        <title>Reclassification of Bisgaard taxon 7 as Conservatibacter flavescens gen. nov., sp. nov.</title>
        <authorList>
            <person name="Christensen H."/>
        </authorList>
    </citation>
    <scope>NUCLEOTIDE SEQUENCE [LARGE SCALE GENOMIC DNA]</scope>
    <source>
        <strain evidence="6 7">7_4</strain>
    </source>
</reference>
<feature type="domain" description="Type VI secretion system component TssM1 helical" evidence="5">
    <location>
        <begin position="938"/>
        <end position="1007"/>
    </location>
</feature>
<dbReference type="Pfam" id="PF21070">
    <property type="entry name" value="IcmF_helical"/>
    <property type="match status" value="1"/>
</dbReference>
<evidence type="ECO:0000313" key="6">
    <source>
        <dbReference type="EMBL" id="PJG85420.1"/>
    </source>
</evidence>
<accession>A0A2M8S2N9</accession>
<dbReference type="Pfam" id="PF14331">
    <property type="entry name" value="IcmF-related_N"/>
    <property type="match status" value="1"/>
</dbReference>
<dbReference type="Pfam" id="PF06744">
    <property type="entry name" value="IcmF_C"/>
    <property type="match status" value="1"/>
</dbReference>
<keyword evidence="1" id="KW-1133">Transmembrane helix</keyword>
<dbReference type="Proteomes" id="UP000229329">
    <property type="component" value="Unassembled WGS sequence"/>
</dbReference>
<keyword evidence="7" id="KW-1185">Reference proteome</keyword>
<evidence type="ECO:0000259" key="3">
    <source>
        <dbReference type="Pfam" id="PF06761"/>
    </source>
</evidence>
<dbReference type="InterPro" id="IPR048677">
    <property type="entry name" value="TssM1_hel"/>
</dbReference>
<dbReference type="InterPro" id="IPR025743">
    <property type="entry name" value="TssM1_N"/>
</dbReference>
<name>A0A2M8S2N9_9PAST</name>
<dbReference type="InterPro" id="IPR009612">
    <property type="entry name" value="IcmF-rel"/>
</dbReference>
<dbReference type="EMBL" id="PHHA01000013">
    <property type="protein sequence ID" value="PJG85420.1"/>
    <property type="molecule type" value="Genomic_DNA"/>
</dbReference>
<dbReference type="InterPro" id="IPR010623">
    <property type="entry name" value="IcmF_C"/>
</dbReference>
<protein>
    <submittedName>
        <fullName evidence="6">Type VI secretion system membrane subunit TssM</fullName>
    </submittedName>
</protein>
<feature type="domain" description="Type VI secretion system component TssM1 N-terminal" evidence="4">
    <location>
        <begin position="201"/>
        <end position="446"/>
    </location>
</feature>
<evidence type="ECO:0000313" key="7">
    <source>
        <dbReference type="Proteomes" id="UP000229329"/>
    </source>
</evidence>
<evidence type="ECO:0000259" key="4">
    <source>
        <dbReference type="Pfam" id="PF14331"/>
    </source>
</evidence>